<sequence>MFLSANTTPTSTHSDKRCRVEAWKNVSILASKNEGTNDVPGRLKSRQRRSNFTFSDFALWVQAITEWTTSAYIDAEEMKKSRERISQAGDLHVLSLKLPKLDSLPTELSALQEAVRFRTKALCPDLQKALREDKGHARTTHSVAIQQFNGNVFSAQIAYMHIEFSSSDQATHGRAVEQKKIVMPRGIRLFMDIGTKDGRDRDAYGSRLPAFLPSTTTTEIIASNSYHAENDLNKHYLRRPLLPPMEKAALGARTRYSPII</sequence>
<proteinExistence type="predicted"/>
<reference evidence="1" key="1">
    <citation type="submission" date="2023-06" db="EMBL/GenBank/DDBJ databases">
        <authorList>
            <consortium name="Lawrence Berkeley National Laboratory"/>
            <person name="Ahrendt S."/>
            <person name="Sahu N."/>
            <person name="Indic B."/>
            <person name="Wong-Bajracharya J."/>
            <person name="Merenyi Z."/>
            <person name="Ke H.-M."/>
            <person name="Monk M."/>
            <person name="Kocsube S."/>
            <person name="Drula E."/>
            <person name="Lipzen A."/>
            <person name="Balint B."/>
            <person name="Henrissat B."/>
            <person name="Andreopoulos B."/>
            <person name="Martin F.M."/>
            <person name="Harder C.B."/>
            <person name="Rigling D."/>
            <person name="Ford K.L."/>
            <person name="Foster G.D."/>
            <person name="Pangilinan J."/>
            <person name="Papanicolaou A."/>
            <person name="Barry K."/>
            <person name="LaButti K."/>
            <person name="Viragh M."/>
            <person name="Koriabine M."/>
            <person name="Yan M."/>
            <person name="Riley R."/>
            <person name="Champramary S."/>
            <person name="Plett K.L."/>
            <person name="Tsai I.J."/>
            <person name="Slot J."/>
            <person name="Sipos G."/>
            <person name="Plett J."/>
            <person name="Nagy L.G."/>
            <person name="Grigoriev I.V."/>
        </authorList>
    </citation>
    <scope>NUCLEOTIDE SEQUENCE</scope>
    <source>
        <strain evidence="1">FPL87.14</strain>
    </source>
</reference>
<evidence type="ECO:0000313" key="1">
    <source>
        <dbReference type="EMBL" id="KAK0435564.1"/>
    </source>
</evidence>
<dbReference type="EMBL" id="JAUEPT010000062">
    <property type="protein sequence ID" value="KAK0435564.1"/>
    <property type="molecule type" value="Genomic_DNA"/>
</dbReference>
<accession>A0AA39J697</accession>
<dbReference type="Proteomes" id="UP001175226">
    <property type="component" value="Unassembled WGS sequence"/>
</dbReference>
<protein>
    <submittedName>
        <fullName evidence="1">Uncharacterized protein</fullName>
    </submittedName>
</protein>
<dbReference type="AlphaFoldDB" id="A0AA39J697"/>
<keyword evidence="2" id="KW-1185">Reference proteome</keyword>
<organism evidence="1 2">
    <name type="scientific">Armillaria borealis</name>
    <dbReference type="NCBI Taxonomy" id="47425"/>
    <lineage>
        <taxon>Eukaryota</taxon>
        <taxon>Fungi</taxon>
        <taxon>Dikarya</taxon>
        <taxon>Basidiomycota</taxon>
        <taxon>Agaricomycotina</taxon>
        <taxon>Agaricomycetes</taxon>
        <taxon>Agaricomycetidae</taxon>
        <taxon>Agaricales</taxon>
        <taxon>Marasmiineae</taxon>
        <taxon>Physalacriaceae</taxon>
        <taxon>Armillaria</taxon>
    </lineage>
</organism>
<gene>
    <name evidence="1" type="ORF">EV421DRAFT_1740215</name>
</gene>
<comment type="caution">
    <text evidence="1">The sequence shown here is derived from an EMBL/GenBank/DDBJ whole genome shotgun (WGS) entry which is preliminary data.</text>
</comment>
<evidence type="ECO:0000313" key="2">
    <source>
        <dbReference type="Proteomes" id="UP001175226"/>
    </source>
</evidence>
<name>A0AA39J697_9AGAR</name>